<evidence type="ECO:0000256" key="5">
    <source>
        <dbReference type="ARBA" id="ARBA00022692"/>
    </source>
</evidence>
<keyword evidence="5 10" id="KW-0812">Transmembrane</keyword>
<dbReference type="PANTHER" id="PTHR23501">
    <property type="entry name" value="MAJOR FACILITATOR SUPERFAMILY"/>
    <property type="match status" value="1"/>
</dbReference>
<keyword evidence="3" id="KW-0813">Transport</keyword>
<dbReference type="Proteomes" id="UP001175353">
    <property type="component" value="Unassembled WGS sequence"/>
</dbReference>
<comment type="caution">
    <text evidence="12">The sequence shown here is derived from an EMBL/GenBank/DDBJ whole genome shotgun (WGS) entry which is preliminary data.</text>
</comment>
<dbReference type="InterPro" id="IPR020846">
    <property type="entry name" value="MFS_dom"/>
</dbReference>
<gene>
    <name evidence="12" type="ORF">LTR91_023506</name>
</gene>
<dbReference type="PANTHER" id="PTHR23501:SF102">
    <property type="entry name" value="DRUG TRANSPORTER, PUTATIVE (AFU_ORTHOLOGUE AFUA_3G08530)-RELATED"/>
    <property type="match status" value="1"/>
</dbReference>
<evidence type="ECO:0000313" key="13">
    <source>
        <dbReference type="Proteomes" id="UP001175353"/>
    </source>
</evidence>
<feature type="non-terminal residue" evidence="12">
    <location>
        <position position="342"/>
    </location>
</feature>
<sequence>MATTAANDGQERIIITDAERQIPMYSVHNIADKAPLTEGATDEPAAAAGAGATTTPAMPENVTMTEGLGQEHKESESNASSHDIDKLPDEEKAEVKKHGLGHGHHDDTPVQERSKGKIAVIMLALCMAVFLAALDVTIITTALPTISEHFHSTSGYTWIGSAFLLANSASIPSWGKVSDIFGRKPMLLVANVIFMVGSLIAALSTSIGMLITARAIQGIGGGGLVILVNITIGDLFSMRSRGAYYGMVGAVWAIASSVGPIIGGVFTEKVSWRWCFYINLPLDGLAFIILFFFLDLKTTRTPIMDGLKAIDWVGSLLIVGATLMLLFGLQYGGVTYPWSSAI</sequence>
<evidence type="ECO:0000256" key="9">
    <source>
        <dbReference type="SAM" id="MobiDB-lite"/>
    </source>
</evidence>
<feature type="transmembrane region" description="Helical" evidence="10">
    <location>
        <begin position="309"/>
        <end position="329"/>
    </location>
</feature>
<feature type="transmembrane region" description="Helical" evidence="10">
    <location>
        <begin position="155"/>
        <end position="175"/>
    </location>
</feature>
<dbReference type="EMBL" id="JAUJLE010000522">
    <property type="protein sequence ID" value="KAK0954042.1"/>
    <property type="molecule type" value="Genomic_DNA"/>
</dbReference>
<evidence type="ECO:0000256" key="4">
    <source>
        <dbReference type="ARBA" id="ARBA00022475"/>
    </source>
</evidence>
<comment type="subcellular location">
    <subcellularLocation>
        <location evidence="1">Cell membrane</location>
        <topology evidence="1">Multi-pass membrane protein</topology>
    </subcellularLocation>
</comment>
<comment type="similarity">
    <text evidence="2">Belongs to the major facilitator superfamily. TCR/Tet family.</text>
</comment>
<accession>A0AAN6JYD0</accession>
<dbReference type="Gene3D" id="1.20.1720.10">
    <property type="entry name" value="Multidrug resistance protein D"/>
    <property type="match status" value="1"/>
</dbReference>
<keyword evidence="7 10" id="KW-0472">Membrane</keyword>
<dbReference type="InterPro" id="IPR011701">
    <property type="entry name" value="MFS"/>
</dbReference>
<proteinExistence type="inferred from homology"/>
<keyword evidence="8" id="KW-0325">Glycoprotein</keyword>
<organism evidence="12 13">
    <name type="scientific">Friedmanniomyces endolithicus</name>
    <dbReference type="NCBI Taxonomy" id="329885"/>
    <lineage>
        <taxon>Eukaryota</taxon>
        <taxon>Fungi</taxon>
        <taxon>Dikarya</taxon>
        <taxon>Ascomycota</taxon>
        <taxon>Pezizomycotina</taxon>
        <taxon>Dothideomycetes</taxon>
        <taxon>Dothideomycetidae</taxon>
        <taxon>Mycosphaerellales</taxon>
        <taxon>Teratosphaeriaceae</taxon>
        <taxon>Friedmanniomyces</taxon>
    </lineage>
</organism>
<feature type="domain" description="Major facilitator superfamily (MFS) profile" evidence="11">
    <location>
        <begin position="121"/>
        <end position="342"/>
    </location>
</feature>
<feature type="transmembrane region" description="Helical" evidence="10">
    <location>
        <begin position="243"/>
        <end position="266"/>
    </location>
</feature>
<evidence type="ECO:0000256" key="6">
    <source>
        <dbReference type="ARBA" id="ARBA00022989"/>
    </source>
</evidence>
<feature type="compositionally biased region" description="Basic and acidic residues" evidence="9">
    <location>
        <begin position="69"/>
        <end position="87"/>
    </location>
</feature>
<dbReference type="Pfam" id="PF07690">
    <property type="entry name" value="MFS_1"/>
    <property type="match status" value="1"/>
</dbReference>
<dbReference type="InterPro" id="IPR036259">
    <property type="entry name" value="MFS_trans_sf"/>
</dbReference>
<dbReference type="GO" id="GO:0022857">
    <property type="term" value="F:transmembrane transporter activity"/>
    <property type="evidence" value="ECO:0007669"/>
    <property type="project" value="InterPro"/>
</dbReference>
<dbReference type="AlphaFoldDB" id="A0AAN6JYD0"/>
<keyword evidence="13" id="KW-1185">Reference proteome</keyword>
<evidence type="ECO:0000256" key="2">
    <source>
        <dbReference type="ARBA" id="ARBA00007520"/>
    </source>
</evidence>
<keyword evidence="4" id="KW-1003">Cell membrane</keyword>
<feature type="region of interest" description="Disordered" evidence="9">
    <location>
        <begin position="40"/>
        <end position="87"/>
    </location>
</feature>
<feature type="transmembrane region" description="Helical" evidence="10">
    <location>
        <begin position="215"/>
        <end position="236"/>
    </location>
</feature>
<evidence type="ECO:0000259" key="11">
    <source>
        <dbReference type="PROSITE" id="PS50850"/>
    </source>
</evidence>
<evidence type="ECO:0000256" key="7">
    <source>
        <dbReference type="ARBA" id="ARBA00023136"/>
    </source>
</evidence>
<reference evidence="12" key="1">
    <citation type="submission" date="2023-06" db="EMBL/GenBank/DDBJ databases">
        <title>Black Yeasts Isolated from many extreme environments.</title>
        <authorList>
            <person name="Coleine C."/>
            <person name="Stajich J.E."/>
            <person name="Selbmann L."/>
        </authorList>
    </citation>
    <scope>NUCLEOTIDE SEQUENCE</scope>
    <source>
        <strain evidence="12">CCFEE 5200</strain>
    </source>
</reference>
<dbReference type="GO" id="GO:0005886">
    <property type="term" value="C:plasma membrane"/>
    <property type="evidence" value="ECO:0007669"/>
    <property type="project" value="UniProtKB-SubCell"/>
</dbReference>
<evidence type="ECO:0000256" key="3">
    <source>
        <dbReference type="ARBA" id="ARBA00022448"/>
    </source>
</evidence>
<name>A0AAN6JYD0_9PEZI</name>
<feature type="compositionally biased region" description="Low complexity" evidence="9">
    <location>
        <begin position="40"/>
        <end position="60"/>
    </location>
</feature>
<dbReference type="FunFam" id="1.20.1720.10:FF:000014">
    <property type="entry name" value="MFS drug transporter, putative"/>
    <property type="match status" value="1"/>
</dbReference>
<keyword evidence="6 10" id="KW-1133">Transmembrane helix</keyword>
<dbReference type="SUPFAM" id="SSF103473">
    <property type="entry name" value="MFS general substrate transporter"/>
    <property type="match status" value="1"/>
</dbReference>
<dbReference type="PROSITE" id="PS50850">
    <property type="entry name" value="MFS"/>
    <property type="match status" value="1"/>
</dbReference>
<evidence type="ECO:0000313" key="12">
    <source>
        <dbReference type="EMBL" id="KAK0954042.1"/>
    </source>
</evidence>
<feature type="transmembrane region" description="Helical" evidence="10">
    <location>
        <begin position="278"/>
        <end position="297"/>
    </location>
</feature>
<protein>
    <recommendedName>
        <fullName evidence="11">Major facilitator superfamily (MFS) profile domain-containing protein</fullName>
    </recommendedName>
</protein>
<feature type="transmembrane region" description="Helical" evidence="10">
    <location>
        <begin position="118"/>
        <end position="143"/>
    </location>
</feature>
<evidence type="ECO:0000256" key="1">
    <source>
        <dbReference type="ARBA" id="ARBA00004651"/>
    </source>
</evidence>
<evidence type="ECO:0000256" key="10">
    <source>
        <dbReference type="SAM" id="Phobius"/>
    </source>
</evidence>
<feature type="transmembrane region" description="Helical" evidence="10">
    <location>
        <begin position="187"/>
        <end position="209"/>
    </location>
</feature>
<dbReference type="PRINTS" id="PR01036">
    <property type="entry name" value="TCRTETB"/>
</dbReference>
<evidence type="ECO:0000256" key="8">
    <source>
        <dbReference type="ARBA" id="ARBA00023180"/>
    </source>
</evidence>